<organism evidence="2 3">
    <name type="scientific">Pseudochrobactrum asaccharolyticum</name>
    <dbReference type="NCBI Taxonomy" id="354351"/>
    <lineage>
        <taxon>Bacteria</taxon>
        <taxon>Pseudomonadati</taxon>
        <taxon>Pseudomonadota</taxon>
        <taxon>Alphaproteobacteria</taxon>
        <taxon>Hyphomicrobiales</taxon>
        <taxon>Brucellaceae</taxon>
        <taxon>Pseudochrobactrum</taxon>
    </lineage>
</organism>
<dbReference type="Proteomes" id="UP000252893">
    <property type="component" value="Unassembled WGS sequence"/>
</dbReference>
<accession>A0A366DHZ9</accession>
<dbReference type="EMBL" id="QNRH01000015">
    <property type="protein sequence ID" value="RBO89651.1"/>
    <property type="molecule type" value="Genomic_DNA"/>
</dbReference>
<evidence type="ECO:0000259" key="1">
    <source>
        <dbReference type="Pfam" id="PF01755"/>
    </source>
</evidence>
<protein>
    <submittedName>
        <fullName evidence="2">Glycosyl transferase family 25</fullName>
    </submittedName>
</protein>
<sequence length="253" mass="28815">MKAYLINLDRRPDRLKLMSAKLNEMGLSFVRVPAFDGMAYAASVKKWEYSLRPAEFGCLMSHIHCLTMIANGNDEYGIVLEDDLIFSSDAGRYLTDTTWLPKKADVIKFETCGMHVHVEKIISPKQGEVSYGRLRSDHLGAAGFIITKTAAQRLLTLLGGYDKPIDVALFCLNGGFLNDFIVYQTIPALCCQSGIDSTINHDHAIWEKSHSWSVGAVNIKKNISIWRRIIREILRPYKRYQYKKNSMYIELKE</sequence>
<dbReference type="CDD" id="cd06532">
    <property type="entry name" value="Glyco_transf_25"/>
    <property type="match status" value="1"/>
</dbReference>
<comment type="caution">
    <text evidence="2">The sequence shown here is derived from an EMBL/GenBank/DDBJ whole genome shotgun (WGS) entry which is preliminary data.</text>
</comment>
<evidence type="ECO:0000313" key="2">
    <source>
        <dbReference type="EMBL" id="RBO89651.1"/>
    </source>
</evidence>
<name>A0A366DHZ9_9HYPH</name>
<dbReference type="GO" id="GO:0016740">
    <property type="term" value="F:transferase activity"/>
    <property type="evidence" value="ECO:0007669"/>
    <property type="project" value="UniProtKB-KW"/>
</dbReference>
<proteinExistence type="predicted"/>
<gene>
    <name evidence="2" type="ORF">DFR47_11518</name>
</gene>
<keyword evidence="3" id="KW-1185">Reference proteome</keyword>
<dbReference type="Pfam" id="PF01755">
    <property type="entry name" value="Glyco_transf_25"/>
    <property type="match status" value="1"/>
</dbReference>
<dbReference type="RefSeq" id="WP_113946342.1">
    <property type="nucleotide sequence ID" value="NZ_JBHEEG010000015.1"/>
</dbReference>
<reference evidence="2 3" key="1">
    <citation type="submission" date="2018-06" db="EMBL/GenBank/DDBJ databases">
        <title>Genomic Encyclopedia of Type Strains, Phase IV (KMG-IV): sequencing the most valuable type-strain genomes for metagenomic binning, comparative biology and taxonomic classification.</title>
        <authorList>
            <person name="Goeker M."/>
        </authorList>
    </citation>
    <scope>NUCLEOTIDE SEQUENCE [LARGE SCALE GENOMIC DNA]</scope>
    <source>
        <strain evidence="2 3">DSM 25619</strain>
    </source>
</reference>
<evidence type="ECO:0000313" key="3">
    <source>
        <dbReference type="Proteomes" id="UP000252893"/>
    </source>
</evidence>
<dbReference type="AlphaFoldDB" id="A0A366DHZ9"/>
<dbReference type="OrthoDB" id="259382at2"/>
<keyword evidence="2" id="KW-0808">Transferase</keyword>
<feature type="domain" description="Glycosyl transferase family 25" evidence="1">
    <location>
        <begin position="2"/>
        <end position="167"/>
    </location>
</feature>
<dbReference type="InterPro" id="IPR002654">
    <property type="entry name" value="Glyco_trans_25"/>
</dbReference>